<dbReference type="EMBL" id="ML976672">
    <property type="protein sequence ID" value="KAF1975002.1"/>
    <property type="molecule type" value="Genomic_DNA"/>
</dbReference>
<sequence>MHTKMSLRYLKAPKRSSRLLMHPLRRSSRLSPLILAKHILVFMVLHNICSHVTDVRGATTSLTYDTEGAFYQPGFIQSSNITEKDKARSIALQLANSSWLDARFHKAMADLANNEFTVELAALFVTAISRVPNWQWYDTSFTKLGNMGTPFTYTRVLQGYGHGSSSTAVILSVTEITAYCIIAISYIAYILITGSPVQKVGSSGSYLCRYQLYADLPRKCWNTRQPRRAVGAGVCA</sequence>
<proteinExistence type="predicted"/>
<name>A0A6A5VGK0_9PLEO</name>
<accession>A0A6A5VGK0</accession>
<organism evidence="1 2">
    <name type="scientific">Bimuria novae-zelandiae CBS 107.79</name>
    <dbReference type="NCBI Taxonomy" id="1447943"/>
    <lineage>
        <taxon>Eukaryota</taxon>
        <taxon>Fungi</taxon>
        <taxon>Dikarya</taxon>
        <taxon>Ascomycota</taxon>
        <taxon>Pezizomycotina</taxon>
        <taxon>Dothideomycetes</taxon>
        <taxon>Pleosporomycetidae</taxon>
        <taxon>Pleosporales</taxon>
        <taxon>Massarineae</taxon>
        <taxon>Didymosphaeriaceae</taxon>
        <taxon>Bimuria</taxon>
    </lineage>
</organism>
<dbReference type="Proteomes" id="UP000800036">
    <property type="component" value="Unassembled WGS sequence"/>
</dbReference>
<reference evidence="1" key="1">
    <citation type="journal article" date="2020" name="Stud. Mycol.">
        <title>101 Dothideomycetes genomes: a test case for predicting lifestyles and emergence of pathogens.</title>
        <authorList>
            <person name="Haridas S."/>
            <person name="Albert R."/>
            <person name="Binder M."/>
            <person name="Bloem J."/>
            <person name="Labutti K."/>
            <person name="Salamov A."/>
            <person name="Andreopoulos B."/>
            <person name="Baker S."/>
            <person name="Barry K."/>
            <person name="Bills G."/>
            <person name="Bluhm B."/>
            <person name="Cannon C."/>
            <person name="Castanera R."/>
            <person name="Culley D."/>
            <person name="Daum C."/>
            <person name="Ezra D."/>
            <person name="Gonzalez J."/>
            <person name="Henrissat B."/>
            <person name="Kuo A."/>
            <person name="Liang C."/>
            <person name="Lipzen A."/>
            <person name="Lutzoni F."/>
            <person name="Magnuson J."/>
            <person name="Mondo S."/>
            <person name="Nolan M."/>
            <person name="Ohm R."/>
            <person name="Pangilinan J."/>
            <person name="Park H.-J."/>
            <person name="Ramirez L."/>
            <person name="Alfaro M."/>
            <person name="Sun H."/>
            <person name="Tritt A."/>
            <person name="Yoshinaga Y."/>
            <person name="Zwiers L.-H."/>
            <person name="Turgeon B."/>
            <person name="Goodwin S."/>
            <person name="Spatafora J."/>
            <person name="Crous P."/>
            <person name="Grigoriev I."/>
        </authorList>
    </citation>
    <scope>NUCLEOTIDE SEQUENCE</scope>
    <source>
        <strain evidence="1">CBS 107.79</strain>
    </source>
</reference>
<dbReference type="AlphaFoldDB" id="A0A6A5VGK0"/>
<evidence type="ECO:0000313" key="2">
    <source>
        <dbReference type="Proteomes" id="UP000800036"/>
    </source>
</evidence>
<gene>
    <name evidence="1" type="ORF">BU23DRAFT_635004</name>
</gene>
<evidence type="ECO:0000313" key="1">
    <source>
        <dbReference type="EMBL" id="KAF1975002.1"/>
    </source>
</evidence>
<keyword evidence="2" id="KW-1185">Reference proteome</keyword>
<protein>
    <submittedName>
        <fullName evidence="1">Uncharacterized protein</fullName>
    </submittedName>
</protein>